<feature type="signal peptide" evidence="1">
    <location>
        <begin position="1"/>
        <end position="33"/>
    </location>
</feature>
<evidence type="ECO:0000256" key="1">
    <source>
        <dbReference type="SAM" id="SignalP"/>
    </source>
</evidence>
<dbReference type="PANTHER" id="PTHR30105">
    <property type="entry name" value="UNCHARACTERIZED YIBQ-RELATED"/>
    <property type="match status" value="1"/>
</dbReference>
<gene>
    <name evidence="2" type="ORF">DU002_06495</name>
</gene>
<dbReference type="Pfam" id="PF04748">
    <property type="entry name" value="Polysacc_deac_2"/>
    <property type="match status" value="1"/>
</dbReference>
<dbReference type="GO" id="GO:0005975">
    <property type="term" value="P:carbohydrate metabolic process"/>
    <property type="evidence" value="ECO:0007669"/>
    <property type="project" value="InterPro"/>
</dbReference>
<protein>
    <submittedName>
        <fullName evidence="2">Divergent polysaccharide deacetylase family protein</fullName>
    </submittedName>
</protein>
<dbReference type="SUPFAM" id="SSF88713">
    <property type="entry name" value="Glycoside hydrolase/deacetylase"/>
    <property type="match status" value="1"/>
</dbReference>
<dbReference type="InterPro" id="IPR011330">
    <property type="entry name" value="Glyco_hydro/deAcase_b/a-brl"/>
</dbReference>
<sequence length="288" mass="31715">MYRRWHHCRKEPSCHWRLLLAIFFSLLSSDLAAEQPAARVALVIDDVGNSASDREVIALPGPVTLSFLPFTPHSRHLARLAHESGKEVMLHMPMEAKAGNRLGHGALTNEMSQSELQSMLIKALQSLPHVAGVNNHMGSDLTESLPHMAWTMRVLRYYPLYFIDSRTSVNTCAEDVALATGVPALRRHVFLDNLQDQAAISRQFDQLIKLALRQGYAVGIAHPYPETLSLLQQRLPELTALGIELVPASALIDDENWAAREKIGTAPLAVRLPDTDITGAADSNGLAL</sequence>
<feature type="chain" id="PRO_5016975951" evidence="1">
    <location>
        <begin position="34"/>
        <end position="288"/>
    </location>
</feature>
<dbReference type="OrthoDB" id="9784811at2"/>
<comment type="caution">
    <text evidence="2">The sequence shown here is derived from an EMBL/GenBank/DDBJ whole genome shotgun (WGS) entry which is preliminary data.</text>
</comment>
<organism evidence="2 3">
    <name type="scientific">Corallincola holothuriorum</name>
    <dbReference type="NCBI Taxonomy" id="2282215"/>
    <lineage>
        <taxon>Bacteria</taxon>
        <taxon>Pseudomonadati</taxon>
        <taxon>Pseudomonadota</taxon>
        <taxon>Gammaproteobacteria</taxon>
        <taxon>Alteromonadales</taxon>
        <taxon>Psychromonadaceae</taxon>
        <taxon>Corallincola</taxon>
    </lineage>
</organism>
<dbReference type="EMBL" id="QPID01000003">
    <property type="protein sequence ID" value="RCU50967.1"/>
    <property type="molecule type" value="Genomic_DNA"/>
</dbReference>
<evidence type="ECO:0000313" key="2">
    <source>
        <dbReference type="EMBL" id="RCU50967.1"/>
    </source>
</evidence>
<dbReference type="PANTHER" id="PTHR30105:SF2">
    <property type="entry name" value="DIVERGENT POLYSACCHARIDE DEACETYLASE SUPERFAMILY"/>
    <property type="match status" value="1"/>
</dbReference>
<dbReference type="CDD" id="cd10936">
    <property type="entry name" value="CE4_DAC2"/>
    <property type="match status" value="1"/>
</dbReference>
<dbReference type="InterPro" id="IPR006837">
    <property type="entry name" value="Divergent_DAC"/>
</dbReference>
<dbReference type="AlphaFoldDB" id="A0A368NK33"/>
<dbReference type="Proteomes" id="UP000252558">
    <property type="component" value="Unassembled WGS sequence"/>
</dbReference>
<proteinExistence type="predicted"/>
<keyword evidence="1" id="KW-0732">Signal</keyword>
<reference evidence="2 3" key="1">
    <citation type="submission" date="2018-07" db="EMBL/GenBank/DDBJ databases">
        <title>Corallincola holothuriorum sp. nov., a new facultative anaerobe isolated from sea cucumber Apostichopus japonicus.</title>
        <authorList>
            <person name="Xia H."/>
        </authorList>
    </citation>
    <scope>NUCLEOTIDE SEQUENCE [LARGE SCALE GENOMIC DNA]</scope>
    <source>
        <strain evidence="2 3">C4</strain>
    </source>
</reference>
<name>A0A368NK33_9GAMM</name>
<dbReference type="Gene3D" id="3.20.20.370">
    <property type="entry name" value="Glycoside hydrolase/deacetylase"/>
    <property type="match status" value="1"/>
</dbReference>
<accession>A0A368NK33</accession>
<keyword evidence="3" id="KW-1185">Reference proteome</keyword>
<evidence type="ECO:0000313" key="3">
    <source>
        <dbReference type="Proteomes" id="UP000252558"/>
    </source>
</evidence>